<dbReference type="RefSeq" id="WP_215627134.1">
    <property type="nucleotide sequence ID" value="NZ_CP067089.2"/>
</dbReference>
<evidence type="ECO:0000256" key="1">
    <source>
        <dbReference type="ARBA" id="ARBA00022818"/>
    </source>
</evidence>
<keyword evidence="7" id="KW-1185">Reference proteome</keyword>
<sequence>MFSRLKMFIKAIPGMATLLLYRNAAVKLYVKKYGNISESKCRTLLKVMFLFLSNNFLLMKDVLQRTRKLLKIVKISDDENSPFFYSLDTSTYVVYIDRVIGNLTPDYSVLINHSIFELEERSIIWGYIKDYVVRCIKYLEKRNSKFNTFKINHLQRLFSERAESFYEALQRILFTNQLIWQEGHTLIGLGHLDKMLDPYYRHDIENGIINRETALSFIKDFLTLLHKDYAFKSNMLLGDTGQIIILGGINEDGHYFSSELTSYFIQAAKELKLPDPKLLVRVSQKMPIEPLYESIKCLQTGIGYPLFSNDEVIIPALINFGYDEKDAYNYGTSACWEPFIIGKSSDANNVCYLNFAEPFRKIIFSDEDYISFNAMIQAYKIQLSVYCVQQVKTVMKYTWGKSPLLSLFIDNCIEKRIDIADGGAKYNNYGFTSVALSNVINSLLNIKKYVFSLQLFSLEELKSILLADFKGADDIQKLFRNEPNRFGCDTDEVISLTNEIFITASNAVISAIPDNFLHKIKIGLSSPSYIGASENFPATPDGRNANTPFSVHISNEKKSDLTSLFSFASKLDYAQNRFNGNVVDFIVSPQFISNNFDQFASLLKAAFINGVFQIQLNVTNSSTLIKAKEFPESYPNLIVRVWGFSAYFNDLPDNYKDFLIERALEHECSYN</sequence>
<accession>A0A7T8BAX3</accession>
<dbReference type="GO" id="GO:0005829">
    <property type="term" value="C:cytosol"/>
    <property type="evidence" value="ECO:0007669"/>
    <property type="project" value="TreeGrafter"/>
</dbReference>
<dbReference type="AlphaFoldDB" id="A0A7T8BAX3"/>
<evidence type="ECO:0008006" key="8">
    <source>
        <dbReference type="Google" id="ProtNLM"/>
    </source>
</evidence>
<dbReference type="Gene3D" id="3.20.70.20">
    <property type="match status" value="1"/>
</dbReference>
<dbReference type="PROSITE" id="PS51554">
    <property type="entry name" value="PFL"/>
    <property type="match status" value="1"/>
</dbReference>
<dbReference type="InterPro" id="IPR051215">
    <property type="entry name" value="GRE"/>
</dbReference>
<dbReference type="InterPro" id="IPR001150">
    <property type="entry name" value="Gly_radical"/>
</dbReference>
<dbReference type="PANTHER" id="PTHR43641:SF2">
    <property type="entry name" value="DEHYDRATASE YBIW-RELATED"/>
    <property type="match status" value="1"/>
</dbReference>
<dbReference type="PROSITE" id="PS51149">
    <property type="entry name" value="GLY_RADICAL_2"/>
    <property type="match status" value="1"/>
</dbReference>
<evidence type="ECO:0000256" key="3">
    <source>
        <dbReference type="PROSITE-ProRule" id="PRU00493"/>
    </source>
</evidence>
<name>A0A7T8BAX3_9SPIR</name>
<evidence type="ECO:0000313" key="7">
    <source>
        <dbReference type="Proteomes" id="UP000595917"/>
    </source>
</evidence>
<evidence type="ECO:0000259" key="5">
    <source>
        <dbReference type="PROSITE" id="PS51554"/>
    </source>
</evidence>
<dbReference type="EMBL" id="CP067089">
    <property type="protein sequence ID" value="QQO09831.1"/>
    <property type="molecule type" value="Genomic_DNA"/>
</dbReference>
<evidence type="ECO:0000313" key="6">
    <source>
        <dbReference type="EMBL" id="QQO09831.1"/>
    </source>
</evidence>
<feature type="modified residue" description="Glycine radical" evidence="3">
    <location>
        <position position="643"/>
    </location>
</feature>
<dbReference type="SUPFAM" id="SSF51998">
    <property type="entry name" value="PFL-like glycyl radical enzymes"/>
    <property type="match status" value="1"/>
</dbReference>
<dbReference type="Proteomes" id="UP000595917">
    <property type="component" value="Chromosome"/>
</dbReference>
<reference evidence="6" key="1">
    <citation type="submission" date="2021-01" db="EMBL/GenBank/DDBJ databases">
        <title>Description of Breznakiella homolactica.</title>
        <authorList>
            <person name="Song Y."/>
            <person name="Brune A."/>
        </authorList>
    </citation>
    <scope>NUCLEOTIDE SEQUENCE</scope>
    <source>
        <strain evidence="6">RmG30</strain>
    </source>
</reference>
<proteinExistence type="predicted"/>
<protein>
    <recommendedName>
        <fullName evidence="8">Formate C-acetyltransferase</fullName>
    </recommendedName>
</protein>
<keyword evidence="2" id="KW-0456">Lyase</keyword>
<dbReference type="GO" id="GO:0016829">
    <property type="term" value="F:lyase activity"/>
    <property type="evidence" value="ECO:0007669"/>
    <property type="project" value="UniProtKB-KW"/>
</dbReference>
<gene>
    <name evidence="6" type="ORF">JFL75_02665</name>
</gene>
<dbReference type="InterPro" id="IPR004184">
    <property type="entry name" value="PFL_dom"/>
</dbReference>
<evidence type="ECO:0000256" key="2">
    <source>
        <dbReference type="ARBA" id="ARBA00023239"/>
    </source>
</evidence>
<evidence type="ECO:0000259" key="4">
    <source>
        <dbReference type="PROSITE" id="PS51149"/>
    </source>
</evidence>
<organism evidence="6 7">
    <name type="scientific">Breznakiella homolactica</name>
    <dbReference type="NCBI Taxonomy" id="2798577"/>
    <lineage>
        <taxon>Bacteria</taxon>
        <taxon>Pseudomonadati</taxon>
        <taxon>Spirochaetota</taxon>
        <taxon>Spirochaetia</taxon>
        <taxon>Spirochaetales</taxon>
        <taxon>Breznakiellaceae</taxon>
        <taxon>Breznakiella</taxon>
    </lineage>
</organism>
<dbReference type="KEGG" id="bhc:JFL75_02665"/>
<dbReference type="Pfam" id="PF01228">
    <property type="entry name" value="Gly_radical"/>
    <property type="match status" value="1"/>
</dbReference>
<feature type="domain" description="PFL" evidence="5">
    <location>
        <begin position="154"/>
        <end position="544"/>
    </location>
</feature>
<keyword evidence="1 3" id="KW-0556">Organic radical</keyword>
<dbReference type="Pfam" id="PF02901">
    <property type="entry name" value="PFL-like"/>
    <property type="match status" value="1"/>
</dbReference>
<feature type="domain" description="Glycine radical" evidence="4">
    <location>
        <begin position="547"/>
        <end position="668"/>
    </location>
</feature>
<dbReference type="PANTHER" id="PTHR43641">
    <property type="entry name" value="FORMATE ACETYLTRANSFERASE 3-RELATED"/>
    <property type="match status" value="1"/>
</dbReference>